<dbReference type="EMBL" id="JACXVP010000007">
    <property type="protein sequence ID" value="KAG5595608.1"/>
    <property type="molecule type" value="Genomic_DNA"/>
</dbReference>
<evidence type="ECO:0000313" key="1">
    <source>
        <dbReference type="EMBL" id="KAG5595608.1"/>
    </source>
</evidence>
<evidence type="ECO:0000313" key="2">
    <source>
        <dbReference type="Proteomes" id="UP000824120"/>
    </source>
</evidence>
<keyword evidence="2" id="KW-1185">Reference proteome</keyword>
<proteinExistence type="predicted"/>
<name>A0A9J5Y7R4_SOLCO</name>
<dbReference type="Proteomes" id="UP000824120">
    <property type="component" value="Chromosome 7"/>
</dbReference>
<accession>A0A9J5Y7R4</accession>
<gene>
    <name evidence="1" type="ORF">H5410_036840</name>
</gene>
<protein>
    <submittedName>
        <fullName evidence="1">Uncharacterized protein</fullName>
    </submittedName>
</protein>
<sequence length="62" mass="7123">NVLSSEQFPCSKDANRVNKIKNVDILHKVRVGSTVHKMLKARLRLFGHVLKRLSRLDTQTIL</sequence>
<comment type="caution">
    <text evidence="1">The sequence shown here is derived from an EMBL/GenBank/DDBJ whole genome shotgun (WGS) entry which is preliminary data.</text>
</comment>
<organism evidence="1 2">
    <name type="scientific">Solanum commersonii</name>
    <name type="common">Commerson's wild potato</name>
    <name type="synonym">Commerson's nightshade</name>
    <dbReference type="NCBI Taxonomy" id="4109"/>
    <lineage>
        <taxon>Eukaryota</taxon>
        <taxon>Viridiplantae</taxon>
        <taxon>Streptophyta</taxon>
        <taxon>Embryophyta</taxon>
        <taxon>Tracheophyta</taxon>
        <taxon>Spermatophyta</taxon>
        <taxon>Magnoliopsida</taxon>
        <taxon>eudicotyledons</taxon>
        <taxon>Gunneridae</taxon>
        <taxon>Pentapetalae</taxon>
        <taxon>asterids</taxon>
        <taxon>lamiids</taxon>
        <taxon>Solanales</taxon>
        <taxon>Solanaceae</taxon>
        <taxon>Solanoideae</taxon>
        <taxon>Solaneae</taxon>
        <taxon>Solanum</taxon>
    </lineage>
</organism>
<dbReference type="AlphaFoldDB" id="A0A9J5Y7R4"/>
<feature type="non-terminal residue" evidence="1">
    <location>
        <position position="62"/>
    </location>
</feature>
<reference evidence="1 2" key="1">
    <citation type="submission" date="2020-09" db="EMBL/GenBank/DDBJ databases">
        <title>De no assembly of potato wild relative species, Solanum commersonii.</title>
        <authorList>
            <person name="Cho K."/>
        </authorList>
    </citation>
    <scope>NUCLEOTIDE SEQUENCE [LARGE SCALE GENOMIC DNA]</scope>
    <source>
        <strain evidence="1">LZ3.2</strain>
        <tissue evidence="1">Leaf</tissue>
    </source>
</reference>